<feature type="region of interest" description="Disordered" evidence="10">
    <location>
        <begin position="118"/>
        <end position="185"/>
    </location>
</feature>
<evidence type="ECO:0000256" key="4">
    <source>
        <dbReference type="ARBA" id="ARBA00022454"/>
    </source>
</evidence>
<name>A0A0P4WI69_SCYOL</name>
<comment type="subcellular location">
    <subcellularLocation>
        <location evidence="2">Chromosome</location>
        <location evidence="2">Centromere</location>
    </subcellularLocation>
    <subcellularLocation>
        <location evidence="1">Nucleus</location>
    </subcellularLocation>
</comment>
<dbReference type="GO" id="GO:0000070">
    <property type="term" value="P:mitotic sister chromatid segregation"/>
    <property type="evidence" value="ECO:0007669"/>
    <property type="project" value="TreeGrafter"/>
</dbReference>
<keyword evidence="7" id="KW-0539">Nucleus</keyword>
<dbReference type="GO" id="GO:0000775">
    <property type="term" value="C:chromosome, centromeric region"/>
    <property type="evidence" value="ECO:0007669"/>
    <property type="project" value="UniProtKB-SubCell"/>
</dbReference>
<organism evidence="13">
    <name type="scientific">Scylla olivacea</name>
    <name type="common">Orange mud crab</name>
    <name type="synonym">Cancer olivacea</name>
    <dbReference type="NCBI Taxonomy" id="85551"/>
    <lineage>
        <taxon>Eukaryota</taxon>
        <taxon>Metazoa</taxon>
        <taxon>Ecdysozoa</taxon>
        <taxon>Arthropoda</taxon>
        <taxon>Crustacea</taxon>
        <taxon>Multicrustacea</taxon>
        <taxon>Malacostraca</taxon>
        <taxon>Eumalacostraca</taxon>
        <taxon>Eucarida</taxon>
        <taxon>Decapoda</taxon>
        <taxon>Pleocyemata</taxon>
        <taxon>Brachyura</taxon>
        <taxon>Eubrachyura</taxon>
        <taxon>Portunoidea</taxon>
        <taxon>Portunidae</taxon>
        <taxon>Portuninae</taxon>
        <taxon>Scylla</taxon>
    </lineage>
</organism>
<dbReference type="GO" id="GO:0032133">
    <property type="term" value="C:chromosome passenger complex"/>
    <property type="evidence" value="ECO:0007669"/>
    <property type="project" value="TreeGrafter"/>
</dbReference>
<proteinExistence type="inferred from homology"/>
<feature type="domain" description="Borealin C-terminal" evidence="12">
    <location>
        <begin position="184"/>
        <end position="238"/>
    </location>
</feature>
<dbReference type="EMBL" id="GDRN01046861">
    <property type="protein sequence ID" value="JAI66758.1"/>
    <property type="molecule type" value="Transcribed_RNA"/>
</dbReference>
<evidence type="ECO:0000259" key="12">
    <source>
        <dbReference type="Pfam" id="PF10512"/>
    </source>
</evidence>
<dbReference type="Pfam" id="PF10512">
    <property type="entry name" value="Borealin"/>
    <property type="match status" value="1"/>
</dbReference>
<feature type="domain" description="Borealin N-terminal" evidence="11">
    <location>
        <begin position="35"/>
        <end position="91"/>
    </location>
</feature>
<keyword evidence="5" id="KW-0132">Cell division</keyword>
<dbReference type="PANTHER" id="PTHR16040:SF7">
    <property type="entry name" value="AUSTRALIN, ISOFORM A-RELATED"/>
    <property type="match status" value="1"/>
</dbReference>
<comment type="similarity">
    <text evidence="3">Belongs to the borealin family.</text>
</comment>
<keyword evidence="4" id="KW-0158">Chromosome</keyword>
<evidence type="ECO:0000256" key="1">
    <source>
        <dbReference type="ARBA" id="ARBA00004123"/>
    </source>
</evidence>
<protein>
    <submittedName>
        <fullName evidence="13">Uncharacterized protein</fullName>
    </submittedName>
</protein>
<keyword evidence="8" id="KW-0131">Cell cycle</keyword>
<keyword evidence="6" id="KW-0498">Mitosis</keyword>
<dbReference type="Pfam" id="PF10444">
    <property type="entry name" value="Nbl1_Borealin_N"/>
    <property type="match status" value="1"/>
</dbReference>
<evidence type="ECO:0000256" key="9">
    <source>
        <dbReference type="ARBA" id="ARBA00023328"/>
    </source>
</evidence>
<dbReference type="GO" id="GO:0051233">
    <property type="term" value="C:spindle midzone"/>
    <property type="evidence" value="ECO:0007669"/>
    <property type="project" value="TreeGrafter"/>
</dbReference>
<evidence type="ECO:0000259" key="11">
    <source>
        <dbReference type="Pfam" id="PF10444"/>
    </source>
</evidence>
<evidence type="ECO:0000256" key="7">
    <source>
        <dbReference type="ARBA" id="ARBA00023242"/>
    </source>
</evidence>
<evidence type="ECO:0000313" key="13">
    <source>
        <dbReference type="EMBL" id="JAI66758.1"/>
    </source>
</evidence>
<keyword evidence="9" id="KW-0137">Centromere</keyword>
<dbReference type="PANTHER" id="PTHR16040">
    <property type="entry name" value="AUSTRALIN, ISOFORM A-RELATED"/>
    <property type="match status" value="1"/>
</dbReference>
<evidence type="ECO:0000256" key="3">
    <source>
        <dbReference type="ARBA" id="ARBA00009914"/>
    </source>
</evidence>
<accession>A0A0P4WI69</accession>
<evidence type="ECO:0000256" key="5">
    <source>
        <dbReference type="ARBA" id="ARBA00022618"/>
    </source>
</evidence>
<sequence length="280" mass="32209">MPRRKASRVPSRAIPTLPDESITEAEMHQDKRKEKMKLLLRDFDFEVETRIKKMEAEIQIIQENIHQLFKMDLMCYPETTRNKLWIDYIQQDDTKTSSTVKDSVIDIISSADSILQSVAKKRGRKPKKKEPEQSDSEDAALLPPPTVTKTTRSTRQRKVLTSNQSENMPPPSTRPQRTKALEPQATPMKSDIPANFSSHLFITPKFDPRTPLPLGTVKRKPHRGEVAISLKGSPLQISPPHIIEENAEDWIEKLKVEKMDENMRLKLREFHQKVGDMLNA</sequence>
<dbReference type="InterPro" id="IPR018867">
    <property type="entry name" value="Cell_div_borealin"/>
</dbReference>
<dbReference type="AlphaFoldDB" id="A0A0P4WI69"/>
<evidence type="ECO:0000256" key="6">
    <source>
        <dbReference type="ARBA" id="ARBA00022776"/>
    </source>
</evidence>
<feature type="compositionally biased region" description="Basic residues" evidence="10">
    <location>
        <begin position="119"/>
        <end position="128"/>
    </location>
</feature>
<evidence type="ECO:0000256" key="10">
    <source>
        <dbReference type="SAM" id="MobiDB-lite"/>
    </source>
</evidence>
<dbReference type="InterPro" id="IPR018851">
    <property type="entry name" value="Borealin_N"/>
</dbReference>
<dbReference type="GO" id="GO:0051301">
    <property type="term" value="P:cell division"/>
    <property type="evidence" value="ECO:0007669"/>
    <property type="project" value="UniProtKB-KW"/>
</dbReference>
<reference evidence="13" key="1">
    <citation type="submission" date="2015-09" db="EMBL/GenBank/DDBJ databases">
        <title>Scylla olivacea transcriptome.</title>
        <authorList>
            <person name="Ikhwanuddin M."/>
        </authorList>
    </citation>
    <scope>NUCLEOTIDE SEQUENCE</scope>
</reference>
<dbReference type="Gene3D" id="6.10.250.1900">
    <property type="match status" value="1"/>
</dbReference>
<dbReference type="InterPro" id="IPR046466">
    <property type="entry name" value="Borealin_C"/>
</dbReference>
<dbReference type="GO" id="GO:0005634">
    <property type="term" value="C:nucleus"/>
    <property type="evidence" value="ECO:0007669"/>
    <property type="project" value="UniProtKB-SubCell"/>
</dbReference>
<evidence type="ECO:0000256" key="8">
    <source>
        <dbReference type="ARBA" id="ARBA00023306"/>
    </source>
</evidence>
<evidence type="ECO:0000256" key="2">
    <source>
        <dbReference type="ARBA" id="ARBA00004584"/>
    </source>
</evidence>